<gene>
    <name evidence="4" type="ORF">ACFSX5_11125</name>
</gene>
<comment type="caution">
    <text evidence="4">The sequence shown here is derived from an EMBL/GenBank/DDBJ whole genome shotgun (WGS) entry which is preliminary data.</text>
</comment>
<evidence type="ECO:0000313" key="5">
    <source>
        <dbReference type="Proteomes" id="UP001597521"/>
    </source>
</evidence>
<protein>
    <submittedName>
        <fullName evidence="4">NAD-dependent epimerase/dehydratase family protein</fullName>
    </submittedName>
</protein>
<dbReference type="Pfam" id="PF01370">
    <property type="entry name" value="Epimerase"/>
    <property type="match status" value="1"/>
</dbReference>
<evidence type="ECO:0000259" key="3">
    <source>
        <dbReference type="Pfam" id="PF01370"/>
    </source>
</evidence>
<comment type="pathway">
    <text evidence="1">Bacterial outer membrane biogenesis; LPS O-antigen biosynthesis.</text>
</comment>
<dbReference type="InterPro" id="IPR036291">
    <property type="entry name" value="NAD(P)-bd_dom_sf"/>
</dbReference>
<dbReference type="Gene3D" id="3.40.50.720">
    <property type="entry name" value="NAD(P)-binding Rossmann-like Domain"/>
    <property type="match status" value="1"/>
</dbReference>
<dbReference type="SUPFAM" id="SSF51735">
    <property type="entry name" value="NAD(P)-binding Rossmann-fold domains"/>
    <property type="match status" value="1"/>
</dbReference>
<dbReference type="Gene3D" id="3.90.25.10">
    <property type="entry name" value="UDP-galactose 4-epimerase, domain 1"/>
    <property type="match status" value="1"/>
</dbReference>
<comment type="similarity">
    <text evidence="2">Belongs to the NAD(P)-dependent epimerase/dehydratase family.</text>
</comment>
<dbReference type="Proteomes" id="UP001597521">
    <property type="component" value="Unassembled WGS sequence"/>
</dbReference>
<dbReference type="EMBL" id="JBHUNP010000001">
    <property type="protein sequence ID" value="MFD2648343.1"/>
    <property type="molecule type" value="Genomic_DNA"/>
</dbReference>
<evidence type="ECO:0000256" key="1">
    <source>
        <dbReference type="ARBA" id="ARBA00005125"/>
    </source>
</evidence>
<feature type="domain" description="NAD-dependent epimerase/dehydratase" evidence="3">
    <location>
        <begin position="3"/>
        <end position="289"/>
    </location>
</feature>
<keyword evidence="5" id="KW-1185">Reference proteome</keyword>
<evidence type="ECO:0000256" key="2">
    <source>
        <dbReference type="ARBA" id="ARBA00007637"/>
    </source>
</evidence>
<name>A0ABW5QKS8_9HYPH</name>
<evidence type="ECO:0000313" key="4">
    <source>
        <dbReference type="EMBL" id="MFD2648343.1"/>
    </source>
</evidence>
<sequence>MRIMVLGGDGFCGWPTALRLSRDGHEVTIVDNLSHRRIDGELGVESLTPIADIDERLAAWQRVSGRSIAFRNVDIAQDYDGLRSLLSEVDPDAVVHFAEQRAAPYSMRNSATKRYTIDNNINATHNLLVALVELDLDAHLVHLGTMGVYGYSGDGFEIPEGYLDVSVSNTEGQAATRCILYPTQPGSVYHLSKSLDQLLFQFYARNDRLRITDLHQGIVWGTQTEETRLDDALVNRFDYDGDYGTVLNRFLVEAVNGYPLTVHGSGGQTRAFINIQDTVRCVALALAHPPPRGERVRIINQLAETQSVKGVAELVASITGAQLAHVDNPRKEAESNSLQASNQTFRTLGLEPILLRDALLNETLEVVERFKHRFNPDVVPARSLWTRENRPGVLPDPIGGGAS</sequence>
<reference evidence="5" key="1">
    <citation type="journal article" date="2019" name="Int. J. Syst. Evol. Microbiol.">
        <title>The Global Catalogue of Microorganisms (GCM) 10K type strain sequencing project: providing services to taxonomists for standard genome sequencing and annotation.</title>
        <authorList>
            <consortium name="The Broad Institute Genomics Platform"/>
            <consortium name="The Broad Institute Genome Sequencing Center for Infectious Disease"/>
            <person name="Wu L."/>
            <person name="Ma J."/>
        </authorList>
    </citation>
    <scope>NUCLEOTIDE SEQUENCE [LARGE SCALE GENOMIC DNA]</scope>
    <source>
        <strain evidence="5">CCM 7427</strain>
    </source>
</reference>
<accession>A0ABW5QKS8</accession>
<proteinExistence type="inferred from homology"/>
<dbReference type="RefSeq" id="WP_386833494.1">
    <property type="nucleotide sequence ID" value="NZ_JBHUNP010000001.1"/>
</dbReference>
<organism evidence="4 5">
    <name type="scientific">Devosia albogilva</name>
    <dbReference type="NCBI Taxonomy" id="429726"/>
    <lineage>
        <taxon>Bacteria</taxon>
        <taxon>Pseudomonadati</taxon>
        <taxon>Pseudomonadota</taxon>
        <taxon>Alphaproteobacteria</taxon>
        <taxon>Hyphomicrobiales</taxon>
        <taxon>Devosiaceae</taxon>
        <taxon>Devosia</taxon>
    </lineage>
</organism>
<dbReference type="InterPro" id="IPR001509">
    <property type="entry name" value="Epimerase_deHydtase"/>
</dbReference>
<dbReference type="PANTHER" id="PTHR43000">
    <property type="entry name" value="DTDP-D-GLUCOSE 4,6-DEHYDRATASE-RELATED"/>
    <property type="match status" value="1"/>
</dbReference>